<sequence length="190" mass="21702">MAAAAIPSDQSWKISTQVNHPQVYDAAIRLLNTFEEVQNTVQLQEQEEEANSEKKNVHDLESRQPPVFFSRQQEHEYENALVVAEGLKIREEEEKKTNSLQTTFLEVEAFFITTNAVGNHDGVPLVSVLQKPQKRKPVCGDNKHPPKKQKRLGKEEEEEEAEAEEGEGKEQQPQEVVVLWQPKSPYILMS</sequence>
<organism evidence="2 4">
    <name type="scientific">Rotaria magnacalcarata</name>
    <dbReference type="NCBI Taxonomy" id="392030"/>
    <lineage>
        <taxon>Eukaryota</taxon>
        <taxon>Metazoa</taxon>
        <taxon>Spiralia</taxon>
        <taxon>Gnathifera</taxon>
        <taxon>Rotifera</taxon>
        <taxon>Eurotatoria</taxon>
        <taxon>Bdelloidea</taxon>
        <taxon>Philodinida</taxon>
        <taxon>Philodinidae</taxon>
        <taxon>Rotaria</taxon>
    </lineage>
</organism>
<evidence type="ECO:0000313" key="2">
    <source>
        <dbReference type="EMBL" id="CAF1249694.1"/>
    </source>
</evidence>
<comment type="caution">
    <text evidence="2">The sequence shown here is derived from an EMBL/GenBank/DDBJ whole genome shotgun (WGS) entry which is preliminary data.</text>
</comment>
<name>A0A814ZYP8_9BILA</name>
<evidence type="ECO:0000313" key="4">
    <source>
        <dbReference type="Proteomes" id="UP000663855"/>
    </source>
</evidence>
<accession>A0A814ZYP8</accession>
<dbReference type="Proteomes" id="UP000663855">
    <property type="component" value="Unassembled WGS sequence"/>
</dbReference>
<evidence type="ECO:0000313" key="3">
    <source>
        <dbReference type="EMBL" id="CAF3818340.1"/>
    </source>
</evidence>
<gene>
    <name evidence="3" type="ORF">BYL167_LOCUS3954</name>
    <name evidence="2" type="ORF">CJN711_LOCUS14425</name>
</gene>
<feature type="region of interest" description="Disordered" evidence="1">
    <location>
        <begin position="131"/>
        <end position="190"/>
    </location>
</feature>
<evidence type="ECO:0000256" key="1">
    <source>
        <dbReference type="SAM" id="MobiDB-lite"/>
    </source>
</evidence>
<proteinExistence type="predicted"/>
<feature type="compositionally biased region" description="Acidic residues" evidence="1">
    <location>
        <begin position="155"/>
        <end position="165"/>
    </location>
</feature>
<dbReference type="Proteomes" id="UP000681967">
    <property type="component" value="Unassembled WGS sequence"/>
</dbReference>
<dbReference type="AlphaFoldDB" id="A0A814ZYP8"/>
<reference evidence="2" key="1">
    <citation type="submission" date="2021-02" db="EMBL/GenBank/DDBJ databases">
        <authorList>
            <person name="Nowell W R."/>
        </authorList>
    </citation>
    <scope>NUCLEOTIDE SEQUENCE</scope>
</reference>
<dbReference type="EMBL" id="CAJOBH010000802">
    <property type="protein sequence ID" value="CAF3818340.1"/>
    <property type="molecule type" value="Genomic_DNA"/>
</dbReference>
<dbReference type="EMBL" id="CAJNOV010006513">
    <property type="protein sequence ID" value="CAF1249694.1"/>
    <property type="molecule type" value="Genomic_DNA"/>
</dbReference>
<protein>
    <submittedName>
        <fullName evidence="2">Uncharacterized protein</fullName>
    </submittedName>
</protein>